<keyword evidence="1" id="KW-0472">Membrane</keyword>
<dbReference type="EMBL" id="CP133217">
    <property type="protein sequence ID" value="WML88972.1"/>
    <property type="molecule type" value="Genomic_DNA"/>
</dbReference>
<dbReference type="Proteomes" id="UP001223336">
    <property type="component" value="Unassembled WGS sequence"/>
</dbReference>
<reference evidence="3 4" key="1">
    <citation type="submission" date="2023-08" db="EMBL/GenBank/DDBJ databases">
        <title>New molecular markers tilS and rpoB for phylogenetic and monitoring studies of the genus Thiothrix biodiversity.</title>
        <authorList>
            <person name="Ravin N.V."/>
            <person name="Smolyakov D."/>
            <person name="Markov N.D."/>
            <person name="Beletsky A.V."/>
            <person name="Mardanov A.V."/>
            <person name="Rudenko T.S."/>
            <person name="Grabovich M.Y."/>
        </authorList>
    </citation>
    <scope>NUCLEOTIDE SEQUENCE</scope>
    <source>
        <strain evidence="3">DNT52</strain>
        <strain evidence="2 4">H33</strain>
    </source>
</reference>
<name>A0AA51R1F7_9GAMM</name>
<protein>
    <submittedName>
        <fullName evidence="3">Uncharacterized protein</fullName>
    </submittedName>
</protein>
<dbReference type="AlphaFoldDB" id="A0AA51R1F7"/>
<dbReference type="EMBL" id="JAVFKN010000022">
    <property type="protein sequence ID" value="MDQ5769865.1"/>
    <property type="molecule type" value="Genomic_DNA"/>
</dbReference>
<gene>
    <name evidence="2" type="ORF">RCC75_15080</name>
    <name evidence="3" type="ORF">RCG00_11475</name>
</gene>
<feature type="transmembrane region" description="Helical" evidence="1">
    <location>
        <begin position="89"/>
        <end position="106"/>
    </location>
</feature>
<dbReference type="Proteomes" id="UP001229862">
    <property type="component" value="Chromosome"/>
</dbReference>
<evidence type="ECO:0000313" key="4">
    <source>
        <dbReference type="Proteomes" id="UP001223336"/>
    </source>
</evidence>
<evidence type="ECO:0000256" key="1">
    <source>
        <dbReference type="SAM" id="Phobius"/>
    </source>
</evidence>
<keyword evidence="1" id="KW-1133">Transmembrane helix</keyword>
<sequence length="107" mass="11294">MDILTVSFLLLLGAAAGSWLGYSQGLAQGKQVGKLAGIKEGIKEQLRKELIESKIIGGAYEVKVHADACKELEAALSGKPKKKAPASSLPGWVMVAGVLFASWLLLM</sequence>
<evidence type="ECO:0000313" key="3">
    <source>
        <dbReference type="EMBL" id="WML88972.1"/>
    </source>
</evidence>
<dbReference type="RefSeq" id="WP_308135675.1">
    <property type="nucleotide sequence ID" value="NZ_CP133217.1"/>
</dbReference>
<keyword evidence="4" id="KW-1185">Reference proteome</keyword>
<keyword evidence="1" id="KW-0812">Transmembrane</keyword>
<evidence type="ECO:0000313" key="2">
    <source>
        <dbReference type="EMBL" id="MDQ5769865.1"/>
    </source>
</evidence>
<proteinExistence type="predicted"/>
<accession>A0AA51R1F7</accession>
<organism evidence="3">
    <name type="scientific">Thiothrix subterranea</name>
    <dbReference type="NCBI Taxonomy" id="2735563"/>
    <lineage>
        <taxon>Bacteria</taxon>
        <taxon>Pseudomonadati</taxon>
        <taxon>Pseudomonadota</taxon>
        <taxon>Gammaproteobacteria</taxon>
        <taxon>Thiotrichales</taxon>
        <taxon>Thiotrichaceae</taxon>
        <taxon>Thiothrix</taxon>
    </lineage>
</organism>